<accession>A0A8J2M0K0</accession>
<dbReference type="GO" id="GO:0005829">
    <property type="term" value="C:cytosol"/>
    <property type="evidence" value="ECO:0007669"/>
    <property type="project" value="TreeGrafter"/>
</dbReference>
<protein>
    <recommendedName>
        <fullName evidence="10">Elongation factor 1-beta</fullName>
    </recommendedName>
</protein>
<dbReference type="EMBL" id="CAKAEH010001085">
    <property type="protein sequence ID" value="CAG9532853.1"/>
    <property type="molecule type" value="Genomic_DNA"/>
</dbReference>
<dbReference type="InterPro" id="IPR049720">
    <property type="entry name" value="EF1B_bsu/dsu"/>
</dbReference>
<gene>
    <name evidence="8" type="ORF">CJOHNSTONI_LOCUS3128</name>
</gene>
<evidence type="ECO:0008006" key="10">
    <source>
        <dbReference type="Google" id="ProtNLM"/>
    </source>
</evidence>
<dbReference type="InterPro" id="IPR014038">
    <property type="entry name" value="EF1B_bsu/dsu_GNE"/>
</dbReference>
<dbReference type="PROSITE" id="PS00825">
    <property type="entry name" value="EF1BD_2"/>
    <property type="match status" value="1"/>
</dbReference>
<evidence type="ECO:0000313" key="9">
    <source>
        <dbReference type="Proteomes" id="UP000746747"/>
    </source>
</evidence>
<dbReference type="InterPro" id="IPR036282">
    <property type="entry name" value="Glutathione-S-Trfase_C_sf"/>
</dbReference>
<feature type="compositionally biased region" description="Acidic residues" evidence="5">
    <location>
        <begin position="84"/>
        <end position="100"/>
    </location>
</feature>
<comment type="similarity">
    <text evidence="1 4">Belongs to the EF-1-beta/EF-1-delta family.</text>
</comment>
<dbReference type="SUPFAM" id="SSF47616">
    <property type="entry name" value="GST C-terminal domain-like"/>
    <property type="match status" value="1"/>
</dbReference>
<dbReference type="GO" id="GO:0003746">
    <property type="term" value="F:translation elongation factor activity"/>
    <property type="evidence" value="ECO:0007669"/>
    <property type="project" value="UniProtKB-KW"/>
</dbReference>
<sequence>MYDLKTDDGLAVFDGHLKDFSYASGYTPSGDDLQLFRLLNSEPAMKYANVLRWYRNIGSFSDEERKSWPTPMTSTNGVPKKEEPEEDLDLFGSDDDDDDEEKARITAARLKAYEEKKAKKPAAIAKSNIIFDVKPWDDSIEMADIEKNIRTIELDGLVWGAAKVLPVAYGIKKLQICCVVEDEKVSSDWLEEQIVGFDDLVQSVDIVAFNKV</sequence>
<dbReference type="CDD" id="cd00292">
    <property type="entry name" value="EF1B"/>
    <property type="match status" value="1"/>
</dbReference>
<dbReference type="InterPro" id="IPR014717">
    <property type="entry name" value="Transl_elong_EF1B/ribsomal_bS6"/>
</dbReference>
<evidence type="ECO:0000256" key="1">
    <source>
        <dbReference type="ARBA" id="ARBA00007411"/>
    </source>
</evidence>
<dbReference type="SMART" id="SM00888">
    <property type="entry name" value="EF1_GNE"/>
    <property type="match status" value="1"/>
</dbReference>
<feature type="domain" description="Elongation factor 1 beta central acidic region eukaryote" evidence="7">
    <location>
        <begin position="90"/>
        <end position="117"/>
    </location>
</feature>
<keyword evidence="3 4" id="KW-0648">Protein biosynthesis</keyword>
<dbReference type="PANTHER" id="PTHR11595:SF21">
    <property type="entry name" value="ELONGATION FACTOR 1-BETA"/>
    <property type="match status" value="1"/>
</dbReference>
<evidence type="ECO:0000256" key="4">
    <source>
        <dbReference type="RuleBase" id="RU003791"/>
    </source>
</evidence>
<evidence type="ECO:0000259" key="7">
    <source>
        <dbReference type="SMART" id="SM01182"/>
    </source>
</evidence>
<dbReference type="Proteomes" id="UP000746747">
    <property type="component" value="Unassembled WGS sequence"/>
</dbReference>
<name>A0A8J2M0K0_9BILA</name>
<dbReference type="SMART" id="SM01182">
    <property type="entry name" value="EF-1_beta_acid"/>
    <property type="match status" value="1"/>
</dbReference>
<dbReference type="InterPro" id="IPR036219">
    <property type="entry name" value="eEF-1beta-like_sf"/>
</dbReference>
<comment type="caution">
    <text evidence="8">The sequence shown here is derived from an EMBL/GenBank/DDBJ whole genome shotgun (WGS) entry which is preliminary data.</text>
</comment>
<dbReference type="AlphaFoldDB" id="A0A8J2M0K0"/>
<organism evidence="8 9">
    <name type="scientific">Cercopithifilaria johnstoni</name>
    <dbReference type="NCBI Taxonomy" id="2874296"/>
    <lineage>
        <taxon>Eukaryota</taxon>
        <taxon>Metazoa</taxon>
        <taxon>Ecdysozoa</taxon>
        <taxon>Nematoda</taxon>
        <taxon>Chromadorea</taxon>
        <taxon>Rhabditida</taxon>
        <taxon>Spirurina</taxon>
        <taxon>Spiruromorpha</taxon>
        <taxon>Filarioidea</taxon>
        <taxon>Onchocercidae</taxon>
        <taxon>Cercopithifilaria</taxon>
    </lineage>
</organism>
<dbReference type="SUPFAM" id="SSF54984">
    <property type="entry name" value="eEF-1beta-like"/>
    <property type="match status" value="1"/>
</dbReference>
<proteinExistence type="inferred from homology"/>
<dbReference type="InterPro" id="IPR001326">
    <property type="entry name" value="Transl_elong_EF1B_B/D_CS"/>
</dbReference>
<feature type="region of interest" description="Disordered" evidence="5">
    <location>
        <begin position="64"/>
        <end position="100"/>
    </location>
</feature>
<dbReference type="InterPro" id="IPR018940">
    <property type="entry name" value="EF-1_beta_acid_region_euk"/>
</dbReference>
<evidence type="ECO:0000313" key="8">
    <source>
        <dbReference type="EMBL" id="CAG9532853.1"/>
    </source>
</evidence>
<keyword evidence="2 4" id="KW-0251">Elongation factor</keyword>
<dbReference type="FunFam" id="3.30.70.60:FF:000001">
    <property type="entry name" value="Elongation factor 1-beta 1 like"/>
    <property type="match status" value="1"/>
</dbReference>
<dbReference type="OrthoDB" id="331763at2759"/>
<dbReference type="Gene3D" id="3.30.70.60">
    <property type="match status" value="1"/>
</dbReference>
<dbReference type="Pfam" id="PF00736">
    <property type="entry name" value="EF1_GNE"/>
    <property type="match status" value="1"/>
</dbReference>
<dbReference type="PANTHER" id="PTHR11595">
    <property type="entry name" value="EF-HAND AND COILED-COIL DOMAIN-CONTAINING FAMILY MEMBER"/>
    <property type="match status" value="1"/>
</dbReference>
<evidence type="ECO:0000256" key="3">
    <source>
        <dbReference type="ARBA" id="ARBA00022917"/>
    </source>
</evidence>
<dbReference type="GO" id="GO:0005853">
    <property type="term" value="C:eukaryotic translation elongation factor 1 complex"/>
    <property type="evidence" value="ECO:0007669"/>
    <property type="project" value="InterPro"/>
</dbReference>
<reference evidence="8" key="1">
    <citation type="submission" date="2021-09" db="EMBL/GenBank/DDBJ databases">
        <authorList>
            <consortium name="Pathogen Informatics"/>
        </authorList>
    </citation>
    <scope>NUCLEOTIDE SEQUENCE</scope>
</reference>
<feature type="domain" description="Translation elongation factor EF1B beta/delta subunit guanine nucleotide exchange" evidence="6">
    <location>
        <begin position="126"/>
        <end position="212"/>
    </location>
</feature>
<evidence type="ECO:0000259" key="6">
    <source>
        <dbReference type="SMART" id="SM00888"/>
    </source>
</evidence>
<evidence type="ECO:0000256" key="5">
    <source>
        <dbReference type="SAM" id="MobiDB-lite"/>
    </source>
</evidence>
<evidence type="ECO:0000256" key="2">
    <source>
        <dbReference type="ARBA" id="ARBA00022768"/>
    </source>
</evidence>
<dbReference type="GO" id="GO:0005085">
    <property type="term" value="F:guanyl-nucleotide exchange factor activity"/>
    <property type="evidence" value="ECO:0007669"/>
    <property type="project" value="TreeGrafter"/>
</dbReference>
<dbReference type="Pfam" id="PF10587">
    <property type="entry name" value="EF-1_beta_acid"/>
    <property type="match status" value="1"/>
</dbReference>
<keyword evidence="9" id="KW-1185">Reference proteome</keyword>